<evidence type="ECO:0000256" key="1">
    <source>
        <dbReference type="SAM" id="MobiDB-lite"/>
    </source>
</evidence>
<name>A0ABP0ZY59_9BRYO</name>
<accession>A0ABP0ZY59</accession>
<evidence type="ECO:0000313" key="3">
    <source>
        <dbReference type="Proteomes" id="UP001497522"/>
    </source>
</evidence>
<proteinExistence type="predicted"/>
<evidence type="ECO:0000313" key="2">
    <source>
        <dbReference type="EMBL" id="CAK9854902.1"/>
    </source>
</evidence>
<dbReference type="EMBL" id="CAXHBF010000040">
    <property type="protein sequence ID" value="CAK9854902.1"/>
    <property type="molecule type" value="Genomic_DNA"/>
</dbReference>
<reference evidence="2" key="1">
    <citation type="submission" date="2024-03" db="EMBL/GenBank/DDBJ databases">
        <authorList>
            <consortium name="ELIXIR-Norway"/>
            <consortium name="Elixir Norway"/>
        </authorList>
    </citation>
    <scope>NUCLEOTIDE SEQUENCE</scope>
</reference>
<protein>
    <submittedName>
        <fullName evidence="2">Uncharacterized protein</fullName>
    </submittedName>
</protein>
<dbReference type="Proteomes" id="UP001497522">
    <property type="component" value="Unassembled WGS sequence"/>
</dbReference>
<sequence>MKGAGVAAATIPTMKVKVVAAIVPALKVEVAAPLVKAEEIAATTLAIKRRSQRTNETLYGMTKINVLSKHARLSPIALAVVIDLYGQEPSAMELKKARDIGTKAFFATFDGPTSSAHVEDSSATESATDSDV</sequence>
<feature type="compositionally biased region" description="Low complexity" evidence="1">
    <location>
        <begin position="121"/>
        <end position="132"/>
    </location>
</feature>
<feature type="region of interest" description="Disordered" evidence="1">
    <location>
        <begin position="112"/>
        <end position="132"/>
    </location>
</feature>
<organism evidence="2 3">
    <name type="scientific">Sphagnum jensenii</name>
    <dbReference type="NCBI Taxonomy" id="128206"/>
    <lineage>
        <taxon>Eukaryota</taxon>
        <taxon>Viridiplantae</taxon>
        <taxon>Streptophyta</taxon>
        <taxon>Embryophyta</taxon>
        <taxon>Bryophyta</taxon>
        <taxon>Sphagnophytina</taxon>
        <taxon>Sphagnopsida</taxon>
        <taxon>Sphagnales</taxon>
        <taxon>Sphagnaceae</taxon>
        <taxon>Sphagnum</taxon>
    </lineage>
</organism>
<keyword evidence="3" id="KW-1185">Reference proteome</keyword>
<comment type="caution">
    <text evidence="2">The sequence shown here is derived from an EMBL/GenBank/DDBJ whole genome shotgun (WGS) entry which is preliminary data.</text>
</comment>
<gene>
    <name evidence="2" type="ORF">CSSPJE1EN2_LOCUS24834</name>
</gene>